<dbReference type="Pfam" id="PF01055">
    <property type="entry name" value="Glyco_hydro_31_2nd"/>
    <property type="match status" value="1"/>
</dbReference>
<protein>
    <recommendedName>
        <fullName evidence="5">alpha-glucosidase</fullName>
        <ecNumber evidence="5">3.2.1.20</ecNumber>
    </recommendedName>
    <alternativeName>
        <fullName evidence="11">Glucosidase II subunit alpha</fullName>
    </alternativeName>
</protein>
<evidence type="ECO:0000256" key="4">
    <source>
        <dbReference type="ARBA" id="ARBA00007806"/>
    </source>
</evidence>
<comment type="subcellular location">
    <subcellularLocation>
        <location evidence="2">Endoplasmic reticulum</location>
    </subcellularLocation>
</comment>
<evidence type="ECO:0000313" key="19">
    <source>
        <dbReference type="Proteomes" id="UP000799324"/>
    </source>
</evidence>
<comment type="pathway">
    <text evidence="3">Glycan metabolism; N-glycan metabolism.</text>
</comment>
<feature type="chain" id="PRO_5025683540" description="alpha-glucosidase" evidence="14">
    <location>
        <begin position="32"/>
        <end position="985"/>
    </location>
</feature>
<dbReference type="GO" id="GO:0017177">
    <property type="term" value="C:glucosidase II complex"/>
    <property type="evidence" value="ECO:0007669"/>
    <property type="project" value="TreeGrafter"/>
</dbReference>
<dbReference type="PANTHER" id="PTHR22762">
    <property type="entry name" value="ALPHA-GLUCOSIDASE"/>
    <property type="match status" value="1"/>
</dbReference>
<keyword evidence="8" id="KW-0256">Endoplasmic reticulum</keyword>
<evidence type="ECO:0000256" key="9">
    <source>
        <dbReference type="ARBA" id="ARBA00023180"/>
    </source>
</evidence>
<feature type="domain" description="Glycosyl hydrolase family 31 C-terminal" evidence="17">
    <location>
        <begin position="742"/>
        <end position="830"/>
    </location>
</feature>
<evidence type="ECO:0000256" key="13">
    <source>
        <dbReference type="SAM" id="MobiDB-lite"/>
    </source>
</evidence>
<feature type="domain" description="Glycoside hydrolase family 31 TIM barrel" evidence="15">
    <location>
        <begin position="405"/>
        <end position="734"/>
    </location>
</feature>
<evidence type="ECO:0000256" key="3">
    <source>
        <dbReference type="ARBA" id="ARBA00004833"/>
    </source>
</evidence>
<dbReference type="PROSITE" id="PS00129">
    <property type="entry name" value="GLYCOSYL_HYDROL_F31_1"/>
    <property type="match status" value="1"/>
</dbReference>
<name>A0A6A6ST55_9PLEO</name>
<evidence type="ECO:0000256" key="5">
    <source>
        <dbReference type="ARBA" id="ARBA00012741"/>
    </source>
</evidence>
<evidence type="ECO:0000256" key="1">
    <source>
        <dbReference type="ARBA" id="ARBA00001657"/>
    </source>
</evidence>
<dbReference type="Pfam" id="PF21365">
    <property type="entry name" value="Glyco_hydro_31_3rd"/>
    <property type="match status" value="1"/>
</dbReference>
<evidence type="ECO:0000256" key="14">
    <source>
        <dbReference type="SAM" id="SignalP"/>
    </source>
</evidence>
<dbReference type="Pfam" id="PF13802">
    <property type="entry name" value="Gal_mutarotas_2"/>
    <property type="match status" value="1"/>
</dbReference>
<comment type="catalytic activity">
    <reaction evidence="1">
        <text>Hydrolysis of terminal, non-reducing (1-&gt;4)-linked alpha-D-glucose residues with release of alpha-D-glucose.</text>
        <dbReference type="EC" id="3.2.1.20"/>
    </reaction>
</comment>
<evidence type="ECO:0000256" key="12">
    <source>
        <dbReference type="RuleBase" id="RU361185"/>
    </source>
</evidence>
<dbReference type="Gene3D" id="2.60.40.1760">
    <property type="entry name" value="glycosyl hydrolase (family 31)"/>
    <property type="match status" value="1"/>
</dbReference>
<evidence type="ECO:0000256" key="7">
    <source>
        <dbReference type="ARBA" id="ARBA00022801"/>
    </source>
</evidence>
<feature type="domain" description="Glycoside hydrolase family 31 N-terminal" evidence="16">
    <location>
        <begin position="97"/>
        <end position="349"/>
    </location>
</feature>
<dbReference type="SUPFAM" id="SSF74650">
    <property type="entry name" value="Galactose mutarotase-like"/>
    <property type="match status" value="1"/>
</dbReference>
<reference evidence="18" key="1">
    <citation type="journal article" date="2020" name="Stud. Mycol.">
        <title>101 Dothideomycetes genomes: a test case for predicting lifestyles and emergence of pathogens.</title>
        <authorList>
            <person name="Haridas S."/>
            <person name="Albert R."/>
            <person name="Binder M."/>
            <person name="Bloem J."/>
            <person name="Labutti K."/>
            <person name="Salamov A."/>
            <person name="Andreopoulos B."/>
            <person name="Baker S."/>
            <person name="Barry K."/>
            <person name="Bills G."/>
            <person name="Bluhm B."/>
            <person name="Cannon C."/>
            <person name="Castanera R."/>
            <person name="Culley D."/>
            <person name="Daum C."/>
            <person name="Ezra D."/>
            <person name="Gonzalez J."/>
            <person name="Henrissat B."/>
            <person name="Kuo A."/>
            <person name="Liang C."/>
            <person name="Lipzen A."/>
            <person name="Lutzoni F."/>
            <person name="Magnuson J."/>
            <person name="Mondo S."/>
            <person name="Nolan M."/>
            <person name="Ohm R."/>
            <person name="Pangilinan J."/>
            <person name="Park H.-J."/>
            <person name="Ramirez L."/>
            <person name="Alfaro M."/>
            <person name="Sun H."/>
            <person name="Tritt A."/>
            <person name="Yoshinaga Y."/>
            <person name="Zwiers L.-H."/>
            <person name="Turgeon B."/>
            <person name="Goodwin S."/>
            <person name="Spatafora J."/>
            <person name="Crous P."/>
            <person name="Grigoriev I."/>
        </authorList>
    </citation>
    <scope>NUCLEOTIDE SEQUENCE</scope>
    <source>
        <strain evidence="18">CBS 122681</strain>
    </source>
</reference>
<evidence type="ECO:0000259" key="17">
    <source>
        <dbReference type="Pfam" id="PF21365"/>
    </source>
</evidence>
<dbReference type="PANTHER" id="PTHR22762:SF54">
    <property type="entry name" value="BCDNA.GH04962"/>
    <property type="match status" value="1"/>
</dbReference>
<feature type="signal peptide" evidence="14">
    <location>
        <begin position="1"/>
        <end position="31"/>
    </location>
</feature>
<evidence type="ECO:0000259" key="15">
    <source>
        <dbReference type="Pfam" id="PF01055"/>
    </source>
</evidence>
<dbReference type="PROSITE" id="PS51257">
    <property type="entry name" value="PROKAR_LIPOPROTEIN"/>
    <property type="match status" value="1"/>
</dbReference>
<keyword evidence="6 14" id="KW-0732">Signal</keyword>
<dbReference type="EC" id="3.2.1.20" evidence="5"/>
<accession>A0A6A6ST55</accession>
<gene>
    <name evidence="18" type="ORF">K491DRAFT_783120</name>
</gene>
<dbReference type="InterPro" id="IPR048395">
    <property type="entry name" value="Glyco_hydro_31_C"/>
</dbReference>
<keyword evidence="9" id="KW-0325">Glycoprotein</keyword>
<dbReference type="InterPro" id="IPR025887">
    <property type="entry name" value="Glyco_hydro_31_N_dom"/>
</dbReference>
<dbReference type="GO" id="GO:0030246">
    <property type="term" value="F:carbohydrate binding"/>
    <property type="evidence" value="ECO:0007669"/>
    <property type="project" value="InterPro"/>
</dbReference>
<dbReference type="Gene3D" id="3.20.20.80">
    <property type="entry name" value="Glycosidases"/>
    <property type="match status" value="1"/>
</dbReference>
<dbReference type="InterPro" id="IPR030458">
    <property type="entry name" value="Glyco_hydro_31_AS"/>
</dbReference>
<feature type="region of interest" description="Disordered" evidence="13">
    <location>
        <begin position="214"/>
        <end position="260"/>
    </location>
</feature>
<dbReference type="Proteomes" id="UP000799324">
    <property type="component" value="Unassembled WGS sequence"/>
</dbReference>
<dbReference type="AlphaFoldDB" id="A0A6A6ST55"/>
<dbReference type="OrthoDB" id="3237269at2759"/>
<evidence type="ECO:0000256" key="6">
    <source>
        <dbReference type="ARBA" id="ARBA00022729"/>
    </source>
</evidence>
<evidence type="ECO:0000259" key="16">
    <source>
        <dbReference type="Pfam" id="PF13802"/>
    </source>
</evidence>
<dbReference type="InterPro" id="IPR013780">
    <property type="entry name" value="Glyco_hydro_b"/>
</dbReference>
<evidence type="ECO:0000256" key="2">
    <source>
        <dbReference type="ARBA" id="ARBA00004240"/>
    </source>
</evidence>
<evidence type="ECO:0000313" key="18">
    <source>
        <dbReference type="EMBL" id="KAF2649753.1"/>
    </source>
</evidence>
<proteinExistence type="inferred from homology"/>
<dbReference type="InterPro" id="IPR011013">
    <property type="entry name" value="Gal_mutarotase_sf_dom"/>
</dbReference>
<dbReference type="GO" id="GO:0006491">
    <property type="term" value="P:N-glycan processing"/>
    <property type="evidence" value="ECO:0007669"/>
    <property type="project" value="TreeGrafter"/>
</dbReference>
<keyword evidence="19" id="KW-1185">Reference proteome</keyword>
<organism evidence="18 19">
    <name type="scientific">Lophiostoma macrostomum CBS 122681</name>
    <dbReference type="NCBI Taxonomy" id="1314788"/>
    <lineage>
        <taxon>Eukaryota</taxon>
        <taxon>Fungi</taxon>
        <taxon>Dikarya</taxon>
        <taxon>Ascomycota</taxon>
        <taxon>Pezizomycotina</taxon>
        <taxon>Dothideomycetes</taxon>
        <taxon>Pleosporomycetidae</taxon>
        <taxon>Pleosporales</taxon>
        <taxon>Lophiostomataceae</taxon>
        <taxon>Lophiostoma</taxon>
    </lineage>
</organism>
<dbReference type="GO" id="GO:0004558">
    <property type="term" value="F:alpha-1,4-glucosidase activity"/>
    <property type="evidence" value="ECO:0007669"/>
    <property type="project" value="UniProtKB-EC"/>
</dbReference>
<dbReference type="CDD" id="cd14752">
    <property type="entry name" value="GH31_N"/>
    <property type="match status" value="1"/>
</dbReference>
<evidence type="ECO:0000256" key="8">
    <source>
        <dbReference type="ARBA" id="ARBA00022824"/>
    </source>
</evidence>
<dbReference type="EMBL" id="MU004480">
    <property type="protein sequence ID" value="KAF2649753.1"/>
    <property type="molecule type" value="Genomic_DNA"/>
</dbReference>
<dbReference type="SUPFAM" id="SSF51011">
    <property type="entry name" value="Glycosyl hydrolase domain"/>
    <property type="match status" value="1"/>
</dbReference>
<dbReference type="CDD" id="cd06603">
    <property type="entry name" value="GH31_GANC_GANAB_alpha"/>
    <property type="match status" value="1"/>
</dbReference>
<dbReference type="GO" id="GO:0005975">
    <property type="term" value="P:carbohydrate metabolic process"/>
    <property type="evidence" value="ECO:0007669"/>
    <property type="project" value="InterPro"/>
</dbReference>
<comment type="similarity">
    <text evidence="4 12">Belongs to the glycosyl hydrolase 31 family.</text>
</comment>
<evidence type="ECO:0000256" key="11">
    <source>
        <dbReference type="ARBA" id="ARBA00042895"/>
    </source>
</evidence>
<dbReference type="SUPFAM" id="SSF51445">
    <property type="entry name" value="(Trans)glycosidases"/>
    <property type="match status" value="1"/>
</dbReference>
<keyword evidence="7 12" id="KW-0378">Hydrolase</keyword>
<dbReference type="InterPro" id="IPR000322">
    <property type="entry name" value="Glyco_hydro_31_TIM"/>
</dbReference>
<feature type="compositionally biased region" description="Basic and acidic residues" evidence="13">
    <location>
        <begin position="214"/>
        <end position="236"/>
    </location>
</feature>
<dbReference type="Gene3D" id="2.60.40.1180">
    <property type="entry name" value="Golgi alpha-mannosidase II"/>
    <property type="match status" value="2"/>
</dbReference>
<evidence type="ECO:0000256" key="10">
    <source>
        <dbReference type="ARBA" id="ARBA00023295"/>
    </source>
</evidence>
<sequence length="985" mass="111406">MLQSRPPSAPRWTVVFLLLVVLSCLFVPVVSVKHENFKKCDQSGFCKRNRQFADDAASSSWTSPYALDPASITFKNGQLSGNVLKTLKDGQEKVKLPLAITFLESGVARVTLDEEKRRKGDIVLRGDSKARKERYNEAGNWALVGGLEASSGAALSEKAEQGYTKVIYGDGGKHQAIIRHAPFEIDFQRDGETHVKFNQRGLLSIEHWRQKVEVEKPKEEKKEGEEEKEEEKKEDEPAGEDESTWWDETFGGNTDSKPRGPEAVALDITFPGYEHVFGIPEHATQLSLKTTRGGDGNYDEPYRLYNADVFEYEMDSPMTLYGAIPLMQAHRKGSTVGVFWLNAAETWIDVVKSKSIANPLSLGVLGHTDTQTHWISESGLLDVFVFLGPTPQDLTRQYGELTGFTAMPQSFAIAYHQCRWNYVTDEDVKDVDRRFDKFNIPYDVIWLDIEYTQEKKYFTWDPLTFINPTKMHKHLDKRDRKLVAIIDPHIKNTDNYPVIDELKKKDLAVKNKDSNQYEGWCWPGSSMWIDCFNPAAITWWKGLFKYDSFKGTAPNTFIWNDMNEPSVFNGPETTMPKDNIHFGDWEHRDVHNINGLTFHNATYQAMLERKKGEIRRPFVLTRAFYSGSQRVGAMWTGDNLAEWSHLQASIPMVLNQGISGFPFSGADVGGFFGNPSKELLTRWYQAGIYYPFFRGHAHIDTRRREPYIAGSPYTEIITQALRLRYQLLPAWYTAFHEAATTGAPIIRPNFYIHPEDERGFAVDDQLYIGSTGLLAKPVTQEGQDSVSIYIADTEPYYDYFDYTTYQGAGHHTVPAPLDKIPLLMQGGHIIPRRDRPRRSSGLMKFDPFTLVVVLDKAGNAKGSLYLDDGETFDYQLGASIHRRFSFDGARSVLTSTSLGGRATAKTDAFLKTMAKVRVEKIVVVGAPAAWKAKSQVVVMEEGAKESQRRKPVGFEYFEGEGRGAAWAVVRDPKVGIGKGWKIDFA</sequence>
<dbReference type="InterPro" id="IPR017853">
    <property type="entry name" value="GH"/>
</dbReference>
<keyword evidence="10 12" id="KW-0326">Glycosidase</keyword>